<dbReference type="SMART" id="SM00387">
    <property type="entry name" value="HATPase_c"/>
    <property type="match status" value="1"/>
</dbReference>
<dbReference type="PRINTS" id="PR00344">
    <property type="entry name" value="BCTRLSENSOR"/>
</dbReference>
<evidence type="ECO:0000256" key="1">
    <source>
        <dbReference type="ARBA" id="ARBA00000085"/>
    </source>
</evidence>
<dbReference type="InterPro" id="IPR050351">
    <property type="entry name" value="BphY/WalK/GraS-like"/>
</dbReference>
<dbReference type="SUPFAM" id="SSF158472">
    <property type="entry name" value="HAMP domain-like"/>
    <property type="match status" value="1"/>
</dbReference>
<keyword evidence="8 16" id="KW-0418">Kinase</keyword>
<name>A0ABQ6GIR5_9BACL</name>
<dbReference type="InterPro" id="IPR004358">
    <property type="entry name" value="Sig_transdc_His_kin-like_C"/>
</dbReference>
<dbReference type="CDD" id="cd00082">
    <property type="entry name" value="HisKA"/>
    <property type="match status" value="1"/>
</dbReference>
<reference evidence="16 17" key="1">
    <citation type="submission" date="2023-03" db="EMBL/GenBank/DDBJ databases">
        <title>Draft genome sequence of the bacteria which degrade cell wall of Tricholomamatutake.</title>
        <authorList>
            <person name="Konishi Y."/>
            <person name="Fukuta Y."/>
            <person name="Shirasaka N."/>
        </authorList>
    </citation>
    <scope>NUCLEOTIDE SEQUENCE [LARGE SCALE GENOMIC DNA]</scope>
    <source>
        <strain evidence="17">mu1</strain>
    </source>
</reference>
<dbReference type="Gene3D" id="1.10.287.130">
    <property type="match status" value="1"/>
</dbReference>
<dbReference type="InterPro" id="IPR003594">
    <property type="entry name" value="HATPase_dom"/>
</dbReference>
<evidence type="ECO:0000313" key="16">
    <source>
        <dbReference type="EMBL" id="GLX70587.1"/>
    </source>
</evidence>
<keyword evidence="17" id="KW-1185">Reference proteome</keyword>
<feature type="domain" description="Histidine kinase" evidence="14">
    <location>
        <begin position="355"/>
        <end position="572"/>
    </location>
</feature>
<dbReference type="InterPro" id="IPR005467">
    <property type="entry name" value="His_kinase_dom"/>
</dbReference>
<keyword evidence="12" id="KW-0175">Coiled coil</keyword>
<dbReference type="RefSeq" id="WP_284241360.1">
    <property type="nucleotide sequence ID" value="NZ_BSSQ01000019.1"/>
</dbReference>
<keyword evidence="13" id="KW-1133">Transmembrane helix</keyword>
<sequence length="578" mass="65540">MFVVTSVLILFIFALVMLAEGLFFDKFYRMSRVSGLESAMNRFSEQYPQAATDERQLARLLGSFMNEHDTSIAILNKSFDRANINPYFVDMQSSGKTIHIPIPNEGMPVDILPREIAMGDGLIVDGIYMDEKDTVLHPIAFRNLATDAPLEDGLVRVEGNVTDFMLPEQRSFNPLYQDALVAEALREWTDANTADWREGSPVQHKWEWKDPWSGVQYAVLVSLLAGDGEQEHYLFVMASLQPVGEAVAILKQYVIYLAPVILVLVLALSLLYSRIVSRPLVTLSRSAARLAKLDFNEQPEIRSKDEFGDLSRSMRTLSRNLDTALRELQHANEQLQEDMREKERSEQLRKELVANISHELKTPLGIVKGFAEGLQDGVAEEKKERYLSLIVTETDRMNALIMDMLELSKFEVKAIKLQRKPFSLPALLQEAANSFMQQLENKQLQIAMDQDGEEELEVFADRRRIEQVALNLLSNAIRHATEGSVIRIQIKRSEADAIWVGVENEGSPIADDELSRIWEQFYRTERARDRKSGGTGLGLAIVKHILELHGSQYGAANIDTGVQFYFTLQPYRGENIDE</sequence>
<evidence type="ECO:0000313" key="17">
    <source>
        <dbReference type="Proteomes" id="UP001157114"/>
    </source>
</evidence>
<dbReference type="Pfam" id="PF00512">
    <property type="entry name" value="HisKA"/>
    <property type="match status" value="1"/>
</dbReference>
<dbReference type="SMART" id="SM00304">
    <property type="entry name" value="HAMP"/>
    <property type="match status" value="1"/>
</dbReference>
<evidence type="ECO:0000256" key="3">
    <source>
        <dbReference type="ARBA" id="ARBA00012438"/>
    </source>
</evidence>
<evidence type="ECO:0000256" key="12">
    <source>
        <dbReference type="SAM" id="Coils"/>
    </source>
</evidence>
<dbReference type="Pfam" id="PF02518">
    <property type="entry name" value="HATPase_c"/>
    <property type="match status" value="1"/>
</dbReference>
<evidence type="ECO:0000256" key="8">
    <source>
        <dbReference type="ARBA" id="ARBA00022777"/>
    </source>
</evidence>
<keyword evidence="9" id="KW-0067">ATP-binding</keyword>
<evidence type="ECO:0000256" key="10">
    <source>
        <dbReference type="ARBA" id="ARBA00023012"/>
    </source>
</evidence>
<dbReference type="PROSITE" id="PS50109">
    <property type="entry name" value="HIS_KIN"/>
    <property type="match status" value="1"/>
</dbReference>
<evidence type="ECO:0000256" key="2">
    <source>
        <dbReference type="ARBA" id="ARBA00004651"/>
    </source>
</evidence>
<keyword evidence="4" id="KW-1003">Cell membrane</keyword>
<evidence type="ECO:0000256" key="4">
    <source>
        <dbReference type="ARBA" id="ARBA00022475"/>
    </source>
</evidence>
<dbReference type="GO" id="GO:0016301">
    <property type="term" value="F:kinase activity"/>
    <property type="evidence" value="ECO:0007669"/>
    <property type="project" value="UniProtKB-KW"/>
</dbReference>
<dbReference type="PANTHER" id="PTHR45453">
    <property type="entry name" value="PHOSPHATE REGULON SENSOR PROTEIN PHOR"/>
    <property type="match status" value="1"/>
</dbReference>
<dbReference type="SUPFAM" id="SSF47384">
    <property type="entry name" value="Homodimeric domain of signal transducing histidine kinase"/>
    <property type="match status" value="1"/>
</dbReference>
<evidence type="ECO:0000256" key="5">
    <source>
        <dbReference type="ARBA" id="ARBA00022553"/>
    </source>
</evidence>
<feature type="transmembrane region" description="Helical" evidence="13">
    <location>
        <begin position="253"/>
        <end position="272"/>
    </location>
</feature>
<dbReference type="Gene3D" id="3.30.565.10">
    <property type="entry name" value="Histidine kinase-like ATPase, C-terminal domain"/>
    <property type="match status" value="1"/>
</dbReference>
<dbReference type="InterPro" id="IPR036890">
    <property type="entry name" value="HATPase_C_sf"/>
</dbReference>
<dbReference type="Proteomes" id="UP001157114">
    <property type="component" value="Unassembled WGS sequence"/>
</dbReference>
<dbReference type="EC" id="2.7.13.3" evidence="3"/>
<protein>
    <recommendedName>
        <fullName evidence="3">histidine kinase</fullName>
        <ecNumber evidence="3">2.7.13.3</ecNumber>
    </recommendedName>
</protein>
<dbReference type="SMART" id="SM00388">
    <property type="entry name" value="HisKA"/>
    <property type="match status" value="1"/>
</dbReference>
<keyword evidence="13" id="KW-0812">Transmembrane</keyword>
<keyword evidence="10" id="KW-0902">Two-component regulatory system</keyword>
<comment type="subcellular location">
    <subcellularLocation>
        <location evidence="2">Cell membrane</location>
        <topology evidence="2">Multi-pass membrane protein</topology>
    </subcellularLocation>
</comment>
<comment type="catalytic activity">
    <reaction evidence="1">
        <text>ATP + protein L-histidine = ADP + protein N-phospho-L-histidine.</text>
        <dbReference type="EC" id="2.7.13.3"/>
    </reaction>
</comment>
<keyword evidence="6" id="KW-0808">Transferase</keyword>
<dbReference type="CDD" id="cd06225">
    <property type="entry name" value="HAMP"/>
    <property type="match status" value="1"/>
</dbReference>
<feature type="domain" description="HAMP" evidence="15">
    <location>
        <begin position="274"/>
        <end position="326"/>
    </location>
</feature>
<dbReference type="SUPFAM" id="SSF55874">
    <property type="entry name" value="ATPase domain of HSP90 chaperone/DNA topoisomerase II/histidine kinase"/>
    <property type="match status" value="1"/>
</dbReference>
<evidence type="ECO:0000256" key="6">
    <source>
        <dbReference type="ARBA" id="ARBA00022679"/>
    </source>
</evidence>
<proteinExistence type="predicted"/>
<feature type="coiled-coil region" evidence="12">
    <location>
        <begin position="314"/>
        <end position="355"/>
    </location>
</feature>
<dbReference type="PROSITE" id="PS50885">
    <property type="entry name" value="HAMP"/>
    <property type="match status" value="1"/>
</dbReference>
<evidence type="ECO:0000256" key="13">
    <source>
        <dbReference type="SAM" id="Phobius"/>
    </source>
</evidence>
<dbReference type="InterPro" id="IPR036097">
    <property type="entry name" value="HisK_dim/P_sf"/>
</dbReference>
<evidence type="ECO:0000256" key="9">
    <source>
        <dbReference type="ARBA" id="ARBA00022840"/>
    </source>
</evidence>
<organism evidence="16 17">
    <name type="scientific">Paenibacillus glycanilyticus</name>
    <dbReference type="NCBI Taxonomy" id="126569"/>
    <lineage>
        <taxon>Bacteria</taxon>
        <taxon>Bacillati</taxon>
        <taxon>Bacillota</taxon>
        <taxon>Bacilli</taxon>
        <taxon>Bacillales</taxon>
        <taxon>Paenibacillaceae</taxon>
        <taxon>Paenibacillus</taxon>
    </lineage>
</organism>
<evidence type="ECO:0000256" key="11">
    <source>
        <dbReference type="ARBA" id="ARBA00023136"/>
    </source>
</evidence>
<dbReference type="InterPro" id="IPR003661">
    <property type="entry name" value="HisK_dim/P_dom"/>
</dbReference>
<dbReference type="Gene3D" id="6.10.340.10">
    <property type="match status" value="1"/>
</dbReference>
<keyword evidence="7" id="KW-0547">Nucleotide-binding</keyword>
<keyword evidence="5" id="KW-0597">Phosphoprotein</keyword>
<feature type="transmembrane region" description="Helical" evidence="13">
    <location>
        <begin position="6"/>
        <end position="24"/>
    </location>
</feature>
<dbReference type="PANTHER" id="PTHR45453:SF3">
    <property type="entry name" value="HISTIDINE KINASE"/>
    <property type="match status" value="1"/>
</dbReference>
<evidence type="ECO:0000256" key="7">
    <source>
        <dbReference type="ARBA" id="ARBA00022741"/>
    </source>
</evidence>
<keyword evidence="11 13" id="KW-0472">Membrane</keyword>
<accession>A0ABQ6GIR5</accession>
<gene>
    <name evidence="16" type="ORF">MU1_49330</name>
</gene>
<evidence type="ECO:0000259" key="15">
    <source>
        <dbReference type="PROSITE" id="PS50885"/>
    </source>
</evidence>
<dbReference type="Pfam" id="PF00672">
    <property type="entry name" value="HAMP"/>
    <property type="match status" value="1"/>
</dbReference>
<dbReference type="EMBL" id="BSSQ01000019">
    <property type="protein sequence ID" value="GLX70587.1"/>
    <property type="molecule type" value="Genomic_DNA"/>
</dbReference>
<evidence type="ECO:0000259" key="14">
    <source>
        <dbReference type="PROSITE" id="PS50109"/>
    </source>
</evidence>
<dbReference type="InterPro" id="IPR003660">
    <property type="entry name" value="HAMP_dom"/>
</dbReference>
<comment type="caution">
    <text evidence="16">The sequence shown here is derived from an EMBL/GenBank/DDBJ whole genome shotgun (WGS) entry which is preliminary data.</text>
</comment>